<reference evidence="1 2" key="1">
    <citation type="journal article" date="2016" name="Sci. Rep.">
        <title>Metabolic traits of an uncultured archaeal lineage -MSBL1- from brine pools of the Red Sea.</title>
        <authorList>
            <person name="Mwirichia R."/>
            <person name="Alam I."/>
            <person name="Rashid M."/>
            <person name="Vinu M."/>
            <person name="Ba-Alawi W."/>
            <person name="Anthony Kamau A."/>
            <person name="Kamanda Ngugi D."/>
            <person name="Goker M."/>
            <person name="Klenk H.P."/>
            <person name="Bajic V."/>
            <person name="Stingl U."/>
        </authorList>
    </citation>
    <scope>NUCLEOTIDE SEQUENCE [LARGE SCALE GENOMIC DNA]</scope>
    <source>
        <strain evidence="1">SCGC-AAA382N08</strain>
    </source>
</reference>
<comment type="caution">
    <text evidence="1">The sequence shown here is derived from an EMBL/GenBank/DDBJ whole genome shotgun (WGS) entry which is preliminary data.</text>
</comment>
<organism evidence="1 2">
    <name type="scientific">candidate division MSBL1 archaeon SCGC-AAA382N08</name>
    <dbReference type="NCBI Taxonomy" id="1698285"/>
    <lineage>
        <taxon>Archaea</taxon>
        <taxon>Methanobacteriati</taxon>
        <taxon>Methanobacteriota</taxon>
        <taxon>candidate division MSBL1</taxon>
    </lineage>
</organism>
<sequence length="63" mass="7233">MLVLNINLEVDEEELVMNEFVRDILSSLITCAVSNLQAKKADPEEKEKIGEEWEKINIEITKS</sequence>
<keyword evidence="2" id="KW-1185">Reference proteome</keyword>
<name>A0A133VQN1_9EURY</name>
<evidence type="ECO:0000313" key="2">
    <source>
        <dbReference type="Proteomes" id="UP000070175"/>
    </source>
</evidence>
<gene>
    <name evidence="1" type="ORF">AKJ56_00500</name>
</gene>
<dbReference type="EMBL" id="LHYJ01000004">
    <property type="protein sequence ID" value="KXB08727.1"/>
    <property type="molecule type" value="Genomic_DNA"/>
</dbReference>
<dbReference type="AlphaFoldDB" id="A0A133VQN1"/>
<dbReference type="Proteomes" id="UP000070175">
    <property type="component" value="Unassembled WGS sequence"/>
</dbReference>
<protein>
    <submittedName>
        <fullName evidence="1">Uncharacterized protein</fullName>
    </submittedName>
</protein>
<evidence type="ECO:0000313" key="1">
    <source>
        <dbReference type="EMBL" id="KXB08727.1"/>
    </source>
</evidence>
<proteinExistence type="predicted"/>
<accession>A0A133VQN1</accession>